<organism evidence="3 4">
    <name type="scientific">Alteriqipengyuania lutimaris</name>
    <dbReference type="NCBI Taxonomy" id="1538146"/>
    <lineage>
        <taxon>Bacteria</taxon>
        <taxon>Pseudomonadati</taxon>
        <taxon>Pseudomonadota</taxon>
        <taxon>Alphaproteobacteria</taxon>
        <taxon>Sphingomonadales</taxon>
        <taxon>Erythrobacteraceae</taxon>
        <taxon>Alteriqipengyuania</taxon>
    </lineage>
</organism>
<reference evidence="3 4" key="1">
    <citation type="submission" date="2018-07" db="EMBL/GenBank/DDBJ databases">
        <title>Erythrobacter nanhaiensis sp. nov., a novel member of the genus Erythrobacter isolated from the South China Sea.</title>
        <authorList>
            <person name="Chen X."/>
            <person name="Liu J."/>
        </authorList>
    </citation>
    <scope>NUCLEOTIDE SEQUENCE [LARGE SCALE GENOMIC DNA]</scope>
    <source>
        <strain evidence="3 4">S-5</strain>
    </source>
</reference>
<evidence type="ECO:0000256" key="1">
    <source>
        <dbReference type="ARBA" id="ARBA00008791"/>
    </source>
</evidence>
<dbReference type="SUPFAM" id="SSF52402">
    <property type="entry name" value="Adenine nucleotide alpha hydrolases-like"/>
    <property type="match status" value="2"/>
</dbReference>
<dbReference type="EMBL" id="QRBB01000001">
    <property type="protein sequence ID" value="RDS78504.1"/>
    <property type="molecule type" value="Genomic_DNA"/>
</dbReference>
<comment type="similarity">
    <text evidence="1">Belongs to the universal stress protein A family.</text>
</comment>
<proteinExistence type="inferred from homology"/>
<evidence type="ECO:0000259" key="2">
    <source>
        <dbReference type="Pfam" id="PF00582"/>
    </source>
</evidence>
<dbReference type="InterPro" id="IPR014729">
    <property type="entry name" value="Rossmann-like_a/b/a_fold"/>
</dbReference>
<feature type="domain" description="UspA" evidence="2">
    <location>
        <begin position="1"/>
        <end position="121"/>
    </location>
</feature>
<dbReference type="Gene3D" id="3.40.50.620">
    <property type="entry name" value="HUPs"/>
    <property type="match status" value="2"/>
</dbReference>
<protein>
    <submittedName>
        <fullName evidence="3">Universal stress protein</fullName>
    </submittedName>
</protein>
<name>A0A395LSU4_9SPHN</name>
<feature type="domain" description="UspA" evidence="2">
    <location>
        <begin position="128"/>
        <end position="264"/>
    </location>
</feature>
<gene>
    <name evidence="3" type="ORF">DL238_02285</name>
</gene>
<comment type="caution">
    <text evidence="3">The sequence shown here is derived from an EMBL/GenBank/DDBJ whole genome shotgun (WGS) entry which is preliminary data.</text>
</comment>
<keyword evidence="4" id="KW-1185">Reference proteome</keyword>
<evidence type="ECO:0000313" key="4">
    <source>
        <dbReference type="Proteomes" id="UP000254101"/>
    </source>
</evidence>
<dbReference type="OrthoDB" id="5564966at2"/>
<dbReference type="PANTHER" id="PTHR46268:SF6">
    <property type="entry name" value="UNIVERSAL STRESS PROTEIN UP12"/>
    <property type="match status" value="1"/>
</dbReference>
<dbReference type="InterPro" id="IPR006015">
    <property type="entry name" value="Universal_stress_UspA"/>
</dbReference>
<dbReference type="Proteomes" id="UP000254101">
    <property type="component" value="Unassembled WGS sequence"/>
</dbReference>
<dbReference type="AlphaFoldDB" id="A0A395LSU4"/>
<dbReference type="PRINTS" id="PR01438">
    <property type="entry name" value="UNVRSLSTRESS"/>
</dbReference>
<dbReference type="CDD" id="cd00293">
    <property type="entry name" value="USP-like"/>
    <property type="match status" value="2"/>
</dbReference>
<dbReference type="Pfam" id="PF00582">
    <property type="entry name" value="Usp"/>
    <property type="match status" value="2"/>
</dbReference>
<evidence type="ECO:0000313" key="3">
    <source>
        <dbReference type="EMBL" id="RDS78504.1"/>
    </source>
</evidence>
<accession>A0A395LSU4</accession>
<dbReference type="InterPro" id="IPR006016">
    <property type="entry name" value="UspA"/>
</dbReference>
<dbReference type="PANTHER" id="PTHR46268">
    <property type="entry name" value="STRESS RESPONSE PROTEIN NHAX"/>
    <property type="match status" value="1"/>
</dbReference>
<sequence length="271" mass="29699">MLVATDFEPRSDRAVDRAVRLARDTGRELVVVHAVEDPDIAQTGPSLEDRVASVMPANAGKYRCLFPEGSAPRAIAQAVEDEDAFCLVIGVARYNSVGDFFLGTAVDLLLRRSPYPVLVAKERPRAAYEHIVIGTDLSDASKRGVEAAVRMFPQAQLHLVHAFHVPYEAWQNAEYVRDELESSAQEKCDGFTEQLDVSPACRAKMTIELVEGLPLTAINKTIRKYDARLCALTSHGYGGLRQALIGSTVSDLLKTLTVDTLVIHPEHESGD</sequence>